<keyword evidence="2" id="KW-0521">NADP</keyword>
<dbReference type="SUPFAM" id="SSF51735">
    <property type="entry name" value="NAD(P)-binding Rossmann-fold domains"/>
    <property type="match status" value="1"/>
</dbReference>
<protein>
    <submittedName>
        <fullName evidence="4">NADP-dependent 3-hydroxy acid dehydrogenase YdfG</fullName>
    </submittedName>
</protein>
<reference evidence="5" key="1">
    <citation type="submission" date="2017-09" db="EMBL/GenBank/DDBJ databases">
        <authorList>
            <person name="Varghese N."/>
            <person name="Submissions S."/>
        </authorList>
    </citation>
    <scope>NUCLEOTIDE SEQUENCE [LARGE SCALE GENOMIC DNA]</scope>
    <source>
        <strain evidence="5">C7</strain>
    </source>
</reference>
<evidence type="ECO:0000256" key="3">
    <source>
        <dbReference type="ARBA" id="ARBA00023002"/>
    </source>
</evidence>
<evidence type="ECO:0000256" key="2">
    <source>
        <dbReference type="ARBA" id="ARBA00022857"/>
    </source>
</evidence>
<dbReference type="PANTHER" id="PTHR43618:SF8">
    <property type="entry name" value="7ALPHA-HYDROXYSTEROID DEHYDROGENASE"/>
    <property type="match status" value="1"/>
</dbReference>
<dbReference type="Proteomes" id="UP000220034">
    <property type="component" value="Unassembled WGS sequence"/>
</dbReference>
<dbReference type="PANTHER" id="PTHR43618">
    <property type="entry name" value="7-ALPHA-HYDROXYSTEROID DEHYDROGENASE"/>
    <property type="match status" value="1"/>
</dbReference>
<evidence type="ECO:0000313" key="5">
    <source>
        <dbReference type="Proteomes" id="UP000220034"/>
    </source>
</evidence>
<dbReference type="RefSeq" id="WP_097930883.1">
    <property type="nucleotide sequence ID" value="NZ_OCTN01000006.1"/>
</dbReference>
<evidence type="ECO:0000256" key="1">
    <source>
        <dbReference type="ARBA" id="ARBA00006484"/>
    </source>
</evidence>
<name>A0A2C9CU74_9RHOB</name>
<evidence type="ECO:0000313" key="4">
    <source>
        <dbReference type="EMBL" id="SOH94874.1"/>
    </source>
</evidence>
<gene>
    <name evidence="4" type="ORF">SAMN06273572_10625</name>
</gene>
<comment type="similarity">
    <text evidence="1">Belongs to the short-chain dehydrogenases/reductases (SDR) family.</text>
</comment>
<organism evidence="4 5">
    <name type="scientific">Pontivivens marinum</name>
    <dbReference type="NCBI Taxonomy" id="1690039"/>
    <lineage>
        <taxon>Bacteria</taxon>
        <taxon>Pseudomonadati</taxon>
        <taxon>Pseudomonadota</taxon>
        <taxon>Alphaproteobacteria</taxon>
        <taxon>Rhodobacterales</taxon>
        <taxon>Paracoccaceae</taxon>
        <taxon>Pontivivens</taxon>
    </lineage>
</organism>
<dbReference type="PROSITE" id="PS00061">
    <property type="entry name" value="ADH_SHORT"/>
    <property type="match status" value="1"/>
</dbReference>
<keyword evidence="3" id="KW-0560">Oxidoreductase</keyword>
<dbReference type="AlphaFoldDB" id="A0A2C9CU74"/>
<proteinExistence type="inferred from homology"/>
<dbReference type="InterPro" id="IPR020904">
    <property type="entry name" value="Sc_DH/Rdtase_CS"/>
</dbReference>
<accession>A0A2C9CU74</accession>
<dbReference type="EMBL" id="OCTN01000006">
    <property type="protein sequence ID" value="SOH94874.1"/>
    <property type="molecule type" value="Genomic_DNA"/>
</dbReference>
<dbReference type="Pfam" id="PF00106">
    <property type="entry name" value="adh_short"/>
    <property type="match status" value="1"/>
</dbReference>
<dbReference type="Gene3D" id="3.40.50.720">
    <property type="entry name" value="NAD(P)-binding Rossmann-like Domain"/>
    <property type="match status" value="1"/>
</dbReference>
<keyword evidence="5" id="KW-1185">Reference proteome</keyword>
<dbReference type="PRINTS" id="PR00081">
    <property type="entry name" value="GDHRDH"/>
</dbReference>
<dbReference type="GO" id="GO:0016491">
    <property type="term" value="F:oxidoreductase activity"/>
    <property type="evidence" value="ECO:0007669"/>
    <property type="project" value="UniProtKB-KW"/>
</dbReference>
<dbReference type="OrthoDB" id="9792355at2"/>
<sequence>MTPRLVMVSGGARGLGAAIVRRCLADGHRVSVGARNVQAVRDAFADVPAERLCAFRFDADDVDSAQDWVDQTVAQMGAPDALINNAGILRMVDFTRGEESDLDDLWRINVKAPFRLIRAALPHLKASGHGRVVNIASTDAKRYRDASTSLGYVMTKQSLLAMSHAVRFAGWDEGLRGTAICPGAIDTDMIDGIPGVTPKAERLQPDDVAQIVSLVLSLPNQASVPEIVANTRLESTI</sequence>
<dbReference type="InterPro" id="IPR052178">
    <property type="entry name" value="Sec_Metab_Biosynth_SDR"/>
</dbReference>
<dbReference type="InterPro" id="IPR002347">
    <property type="entry name" value="SDR_fam"/>
</dbReference>
<dbReference type="InterPro" id="IPR036291">
    <property type="entry name" value="NAD(P)-bd_dom_sf"/>
</dbReference>